<protein>
    <submittedName>
        <fullName evidence="1">Uncharacterized protein</fullName>
    </submittedName>
</protein>
<dbReference type="AlphaFoldDB" id="A0A238JNN0"/>
<evidence type="ECO:0000313" key="1">
    <source>
        <dbReference type="EMBL" id="SMX31492.1"/>
    </source>
</evidence>
<dbReference type="Proteomes" id="UP000203464">
    <property type="component" value="Unassembled WGS sequence"/>
</dbReference>
<accession>A0A238JNN0</accession>
<name>A0A238JNN0_9RHOB</name>
<keyword evidence="2" id="KW-1185">Reference proteome</keyword>
<proteinExistence type="predicted"/>
<reference evidence="2" key="1">
    <citation type="submission" date="2017-05" db="EMBL/GenBank/DDBJ databases">
        <authorList>
            <person name="Rodrigo-Torres L."/>
            <person name="Arahal R. D."/>
            <person name="Lucena T."/>
        </authorList>
    </citation>
    <scope>NUCLEOTIDE SEQUENCE [LARGE SCALE GENOMIC DNA]</scope>
    <source>
        <strain evidence="2">CECT 8868</strain>
    </source>
</reference>
<organism evidence="1 2">
    <name type="scientific">Octadecabacter ascidiaceicola</name>
    <dbReference type="NCBI Taxonomy" id="1655543"/>
    <lineage>
        <taxon>Bacteria</taxon>
        <taxon>Pseudomonadati</taxon>
        <taxon>Pseudomonadota</taxon>
        <taxon>Alphaproteobacteria</taxon>
        <taxon>Rhodobacterales</taxon>
        <taxon>Roseobacteraceae</taxon>
        <taxon>Octadecabacter</taxon>
    </lineage>
</organism>
<sequence length="60" mass="6489">MVSSASIKRSTIVGTPFANAKRDTNDVVVSSGWRGTVFFNLMGVDFAKKKGGHKGTPRFE</sequence>
<gene>
    <name evidence="1" type="ORF">OCA8868_00388</name>
</gene>
<evidence type="ECO:0000313" key="2">
    <source>
        <dbReference type="Proteomes" id="UP000203464"/>
    </source>
</evidence>
<dbReference type="EMBL" id="FXYD01000001">
    <property type="protein sequence ID" value="SMX31492.1"/>
    <property type="molecule type" value="Genomic_DNA"/>
</dbReference>